<protein>
    <submittedName>
        <fullName evidence="1">Uncharacterized protein</fullName>
    </submittedName>
</protein>
<comment type="caution">
    <text evidence="1">The sequence shown here is derived from an EMBL/GenBank/DDBJ whole genome shotgun (WGS) entry which is preliminary data.</text>
</comment>
<gene>
    <name evidence="1" type="ORF">J3R73_000511</name>
</gene>
<name>A0ABU0F994_9HYPH</name>
<sequence length="57" mass="6297">MATELRMAFDSPDQQKISEELAGKEVVCHGSVTQEGWSMLGVGQKYLMIVNPVCEPK</sequence>
<evidence type="ECO:0000313" key="1">
    <source>
        <dbReference type="EMBL" id="MDQ0390719.1"/>
    </source>
</evidence>
<organism evidence="1 2">
    <name type="scientific">Labrys monachus</name>
    <dbReference type="NCBI Taxonomy" id="217067"/>
    <lineage>
        <taxon>Bacteria</taxon>
        <taxon>Pseudomonadati</taxon>
        <taxon>Pseudomonadota</taxon>
        <taxon>Alphaproteobacteria</taxon>
        <taxon>Hyphomicrobiales</taxon>
        <taxon>Xanthobacteraceae</taxon>
        <taxon>Labrys</taxon>
    </lineage>
</organism>
<accession>A0ABU0F994</accession>
<dbReference type="RefSeq" id="WP_307422083.1">
    <property type="nucleotide sequence ID" value="NZ_JAUSVK010000001.1"/>
</dbReference>
<proteinExistence type="predicted"/>
<dbReference type="EMBL" id="JAUSVK010000001">
    <property type="protein sequence ID" value="MDQ0390719.1"/>
    <property type="molecule type" value="Genomic_DNA"/>
</dbReference>
<keyword evidence="2" id="KW-1185">Reference proteome</keyword>
<dbReference type="Proteomes" id="UP001237448">
    <property type="component" value="Unassembled WGS sequence"/>
</dbReference>
<evidence type="ECO:0000313" key="2">
    <source>
        <dbReference type="Proteomes" id="UP001237448"/>
    </source>
</evidence>
<reference evidence="1 2" key="1">
    <citation type="submission" date="2023-07" db="EMBL/GenBank/DDBJ databases">
        <title>Genomic Encyclopedia of Type Strains, Phase IV (KMG-IV): sequencing the most valuable type-strain genomes for metagenomic binning, comparative biology and taxonomic classification.</title>
        <authorList>
            <person name="Goeker M."/>
        </authorList>
    </citation>
    <scope>NUCLEOTIDE SEQUENCE [LARGE SCALE GENOMIC DNA]</scope>
    <source>
        <strain evidence="1 2">DSM 5896</strain>
    </source>
</reference>